<evidence type="ECO:0000313" key="3">
    <source>
        <dbReference type="Proteomes" id="UP000601055"/>
    </source>
</evidence>
<protein>
    <recommendedName>
        <fullName evidence="4">Lipoprotein</fullName>
    </recommendedName>
</protein>
<dbReference type="PROSITE" id="PS51257">
    <property type="entry name" value="PROKAR_LIPOPROTEIN"/>
    <property type="match status" value="1"/>
</dbReference>
<feature type="signal peptide" evidence="1">
    <location>
        <begin position="1"/>
        <end position="22"/>
    </location>
</feature>
<dbReference type="EMBL" id="WNXD01000002">
    <property type="protein sequence ID" value="MBB2145685.1"/>
    <property type="molecule type" value="Genomic_DNA"/>
</dbReference>
<keyword evidence="1" id="KW-0732">Signal</keyword>
<evidence type="ECO:0000313" key="2">
    <source>
        <dbReference type="EMBL" id="MBB2145685.1"/>
    </source>
</evidence>
<dbReference type="Proteomes" id="UP000601055">
    <property type="component" value="Unassembled WGS sequence"/>
</dbReference>
<keyword evidence="3" id="KW-1185">Reference proteome</keyword>
<evidence type="ECO:0000256" key="1">
    <source>
        <dbReference type="SAM" id="SignalP"/>
    </source>
</evidence>
<gene>
    <name evidence="2" type="ORF">GM921_09325</name>
</gene>
<reference evidence="2" key="1">
    <citation type="submission" date="2019-11" db="EMBL/GenBank/DDBJ databases">
        <title>Description of Pedobacter sp. LMG 31464T.</title>
        <authorList>
            <person name="Carlier A."/>
            <person name="Qi S."/>
            <person name="Vandamme P."/>
        </authorList>
    </citation>
    <scope>NUCLEOTIDE SEQUENCE</scope>
    <source>
        <strain evidence="2">LMG 31464</strain>
    </source>
</reference>
<proteinExistence type="predicted"/>
<name>A0A923DZW7_9SPHI</name>
<feature type="chain" id="PRO_5037252118" description="Lipoprotein" evidence="1">
    <location>
        <begin position="23"/>
        <end position="123"/>
    </location>
</feature>
<dbReference type="AlphaFoldDB" id="A0A923DZW7"/>
<organism evidence="2 3">
    <name type="scientific">Pedobacter planticolens</name>
    <dbReference type="NCBI Taxonomy" id="2679964"/>
    <lineage>
        <taxon>Bacteria</taxon>
        <taxon>Pseudomonadati</taxon>
        <taxon>Bacteroidota</taxon>
        <taxon>Sphingobacteriia</taxon>
        <taxon>Sphingobacteriales</taxon>
        <taxon>Sphingobacteriaceae</taxon>
        <taxon>Pedobacter</taxon>
    </lineage>
</organism>
<comment type="caution">
    <text evidence="2">The sequence shown here is derived from an EMBL/GenBank/DDBJ whole genome shotgun (WGS) entry which is preliminary data.</text>
</comment>
<evidence type="ECO:0008006" key="4">
    <source>
        <dbReference type="Google" id="ProtNLM"/>
    </source>
</evidence>
<dbReference type="RefSeq" id="WP_182922380.1">
    <property type="nucleotide sequence ID" value="NZ_WNXD01000002.1"/>
</dbReference>
<sequence>MKNKLYLIALICAMLAACNYNGSNQSISVRKTEAAYNFEASYPERKTAKVIAYIESTLKDDHLFPTEKSKLNSEVVLTDSTRFYLKAEPGYIVIDVKKQKNSFTSYQKMEELCMGIKDVISEN</sequence>
<accession>A0A923DZW7</accession>